<proteinExistence type="predicted"/>
<name>A0A2Y8ZY07_9MICO</name>
<dbReference type="InterPro" id="IPR024079">
    <property type="entry name" value="MetalloPept_cat_dom_sf"/>
</dbReference>
<dbReference type="EMBL" id="UETB01000001">
    <property type="protein sequence ID" value="SSA37211.1"/>
    <property type="molecule type" value="Genomic_DNA"/>
</dbReference>
<dbReference type="Proteomes" id="UP000250222">
    <property type="component" value="Unassembled WGS sequence"/>
</dbReference>
<keyword evidence="2" id="KW-1185">Reference proteome</keyword>
<evidence type="ECO:0008006" key="3">
    <source>
        <dbReference type="Google" id="ProtNLM"/>
    </source>
</evidence>
<evidence type="ECO:0000313" key="2">
    <source>
        <dbReference type="Proteomes" id="UP000250222"/>
    </source>
</evidence>
<gene>
    <name evidence="1" type="ORF">SAMN05216184_101811</name>
</gene>
<reference evidence="1 2" key="1">
    <citation type="submission" date="2016-10" db="EMBL/GenBank/DDBJ databases">
        <authorList>
            <person name="Cai Z."/>
        </authorList>
    </citation>
    <scope>NUCLEOTIDE SEQUENCE [LARGE SCALE GENOMIC DNA]</scope>
    <source>
        <strain evidence="1 2">CGMCC 1.10826</strain>
    </source>
</reference>
<organism evidence="1 2">
    <name type="scientific">Georgenia satyanarayanai</name>
    <dbReference type="NCBI Taxonomy" id="860221"/>
    <lineage>
        <taxon>Bacteria</taxon>
        <taxon>Bacillati</taxon>
        <taxon>Actinomycetota</taxon>
        <taxon>Actinomycetes</taxon>
        <taxon>Micrococcales</taxon>
        <taxon>Bogoriellaceae</taxon>
        <taxon>Georgenia</taxon>
    </lineage>
</organism>
<dbReference type="AlphaFoldDB" id="A0A2Y8ZY07"/>
<dbReference type="GO" id="GO:0008237">
    <property type="term" value="F:metallopeptidase activity"/>
    <property type="evidence" value="ECO:0007669"/>
    <property type="project" value="InterPro"/>
</dbReference>
<protein>
    <recommendedName>
        <fullName evidence="3">Lysine-specific metallo-endopeptidase</fullName>
    </recommendedName>
</protein>
<evidence type="ECO:0000313" key="1">
    <source>
        <dbReference type="EMBL" id="SSA37211.1"/>
    </source>
</evidence>
<dbReference type="Gene3D" id="3.40.390.10">
    <property type="entry name" value="Collagenase (Catalytic Domain)"/>
    <property type="match status" value="1"/>
</dbReference>
<sequence>MLGLQRAAGNRAVTDLLGRPPAQGTVTVPPSPGVDLPVVAARGRSDVRFRVPTFSDLKAAYTSPGTKVAAGTIEKAVTQLLGRMAREKRLKSTDPVADIVKRIFPAPGTIVEAEFTKALDVADRSVIYQSVLDADTTVKAVDTAKLTAAISDAQALVSKAEGNATGLKEVFGAKAGAAKTIYAKARTSLGEVAADMAKHVSTDYNLDDPEVFLGGWASHGARHMHLLVGVVKVVDPKGTKSTLIHEAAHLADPSVDDHGYYGSPGFEALDETTKVGNAAHFEELPRRELATSSYAGLTFTPGVAKGGAALTWEDTIRRRASEHLRKAWDAAVDVHMWLRGVRRAALGGDRTPFTTERALIMTVSRLMDLTVHQQTGPVPEISAVDVTLTESIARAMQLIKQIAGRETPQRPMGPFLHPGDEDVFATHVLIEAGISGYGQLLGNATRDRDLVDWLVAHYRSLPAAP</sequence>
<accession>A0A2Y8ZY07</accession>